<accession>A0AC35THP9</accession>
<reference evidence="2" key="1">
    <citation type="submission" date="2016-11" db="UniProtKB">
        <authorList>
            <consortium name="WormBaseParasite"/>
        </authorList>
    </citation>
    <scope>IDENTIFICATION</scope>
    <source>
        <strain evidence="2">KR3021</strain>
    </source>
</reference>
<evidence type="ECO:0000313" key="2">
    <source>
        <dbReference type="WBParaSite" id="RSKR_0000068800.1"/>
    </source>
</evidence>
<sequence>MTNGHHPMVNGYGQIPHPPQSISNIPNKDNAMQYMENTMNGMEERNLHGDPRYFKMAQLRQRLTGNSITPNKPPYDGMSRKNEIKKMTPSQIELLRNQINVYRRLCRGQTIPDYLTKVLVRKADNLPRPHQLGTEEGSIKLPYDLAKIYQLTAPKRDKGTLCPIPKGFDPVLLCKEKANRVNNKIGIRIQELQSLSVDLPPHLRVKAEIELRALRLTGLQQSVRHEVMVQLKRDNFLEHAINPYAYRRNKHLSLREARQTEKLEKQMKMEHEKRRRQKHADLLANICNAAKEFKEFHKNAQARAFKIRKAIGTYHANNEKLKKKDEIKNEKERLMKLMQEDEEGYRQLLDEKKDKRLVILLQQTDEYVESLTNSVRMHQNTERKRKKAEKKMENANSGDDIIRLRNTTTGDIIEGDQAPKANEIEAWMKANPGYEILSGIDEESENSSDEEIVEVKEKAPQVEEDLEGLDEEERNNRILERARNEEDEYEAKSKNALDSYYRIAHRIKEKIVKQHSTMGNETNLRLKPYQILGLQWMISLYNNNLSGILADEMGLGKTIQTIALITYLMEVKKNAGPYLIIVPLSTIQNFVLEFDKWAPHVNKIIYKGTKDVRKLLEASVKKGNFNVLLTTFDYVLKEKNLLGKIRWKYMIIDEGHRMKNHQCKLTLTLNAHFHAQHRLLLTGTPLQNNLPELWALLNFLLPSIFSSCGTFEQWFNAPFANTGEKLELNQEETMLIIRRLHKVLRPFLLRRLKKEVESQLPDKVEYVIRCDMSALQKILYKHMQDGFLIDSKGGNGKALMNTIIHLRKLCSHPFLFDHVEEALRKTLNREITGKELYRVSGKFEFMDRVLPKFKASGHRVLIFCQMTSAMTILEDYFAYREWKYLRLDGSTKPDERGEMIKHFNAEDSEHFIFVLSTRAGGIGLNLQTADTVIIFDSDWNPHQDLQAQDRAHRLGQKNEVKVLRLITANSVEEKILAAARSKLNVDEKVIQAGKFNQRSTGAERKEMLQALISAKVSVEEDSVPDDETINQMIARSEDEFDLFQKMDIERRRQEAESGERLPRLMEENEIPESIIKASEASTKRNEALAEAALNAANGIADVDMFENERRKRRSVDYTGDMMSDRDFFKTCDEDIEDEEEVEDAKKRSRKEKKTPGRRKRVNVEEDDSDEGSNSRTYRKKRKISPDSSDYFTAVIKKLLEIEKSDNTILAEMFIQLPSRRELPHYYEMIEKPMDFNKIKKRIKDGKYLEIEDLKEDVQLIWENAMQYNMEGSEIYENASLLKDAWQIIAGAGSNPPDDGTSDMVDEGSR</sequence>
<dbReference type="Proteomes" id="UP000095286">
    <property type="component" value="Unplaced"/>
</dbReference>
<dbReference type="WBParaSite" id="RSKR_0000068800.1">
    <property type="protein sequence ID" value="RSKR_0000068800.1"/>
    <property type="gene ID" value="RSKR_0000068800"/>
</dbReference>
<proteinExistence type="predicted"/>
<name>A0AC35THP9_9BILA</name>
<evidence type="ECO:0000313" key="1">
    <source>
        <dbReference type="Proteomes" id="UP000095286"/>
    </source>
</evidence>
<protein>
    <submittedName>
        <fullName evidence="2">SNF2-family ATP dependent chromatin remodeling factor snf21</fullName>
    </submittedName>
</protein>
<organism evidence="1 2">
    <name type="scientific">Rhabditophanes sp. KR3021</name>
    <dbReference type="NCBI Taxonomy" id="114890"/>
    <lineage>
        <taxon>Eukaryota</taxon>
        <taxon>Metazoa</taxon>
        <taxon>Ecdysozoa</taxon>
        <taxon>Nematoda</taxon>
        <taxon>Chromadorea</taxon>
        <taxon>Rhabditida</taxon>
        <taxon>Tylenchina</taxon>
        <taxon>Panagrolaimomorpha</taxon>
        <taxon>Strongyloidoidea</taxon>
        <taxon>Alloionematidae</taxon>
        <taxon>Rhabditophanes</taxon>
    </lineage>
</organism>